<dbReference type="InterPro" id="IPR005517">
    <property type="entry name" value="Transl_elong_EFG/EF2_IV"/>
</dbReference>
<organism evidence="5 6">
    <name type="scientific">Ktedonosporobacter rubrisoli</name>
    <dbReference type="NCBI Taxonomy" id="2509675"/>
    <lineage>
        <taxon>Bacteria</taxon>
        <taxon>Bacillati</taxon>
        <taxon>Chloroflexota</taxon>
        <taxon>Ktedonobacteria</taxon>
        <taxon>Ktedonobacterales</taxon>
        <taxon>Ktedonosporobacteraceae</taxon>
        <taxon>Ktedonosporobacter</taxon>
    </lineage>
</organism>
<dbReference type="InterPro" id="IPR020568">
    <property type="entry name" value="Ribosomal_Su5_D2-typ_SF"/>
</dbReference>
<keyword evidence="2" id="KW-0648">Protein biosynthesis</keyword>
<proteinExistence type="predicted"/>
<evidence type="ECO:0000256" key="1">
    <source>
        <dbReference type="ARBA" id="ARBA00022741"/>
    </source>
</evidence>
<evidence type="ECO:0000313" key="5">
    <source>
        <dbReference type="EMBL" id="QBD74713.1"/>
    </source>
</evidence>
<dbReference type="CDD" id="cd04168">
    <property type="entry name" value="TetM_like"/>
    <property type="match status" value="1"/>
</dbReference>
<dbReference type="SMART" id="SM00889">
    <property type="entry name" value="EFG_IV"/>
    <property type="match status" value="1"/>
</dbReference>
<feature type="domain" description="Tr-type G" evidence="4">
    <location>
        <begin position="1"/>
        <end position="250"/>
    </location>
</feature>
<dbReference type="PRINTS" id="PR01037">
    <property type="entry name" value="TCRTETOQM"/>
</dbReference>
<dbReference type="KEGG" id="kbs:EPA93_01385"/>
<dbReference type="InterPro" id="IPR014721">
    <property type="entry name" value="Ribsml_uS5_D2-typ_fold_subgr"/>
</dbReference>
<dbReference type="InterPro" id="IPR031157">
    <property type="entry name" value="G_TR_CS"/>
</dbReference>
<dbReference type="Pfam" id="PF00009">
    <property type="entry name" value="GTP_EFTU"/>
    <property type="match status" value="1"/>
</dbReference>
<dbReference type="Pfam" id="PF14492">
    <property type="entry name" value="EFG_III"/>
    <property type="match status" value="1"/>
</dbReference>
<dbReference type="InterPro" id="IPR041095">
    <property type="entry name" value="EFG_II"/>
</dbReference>
<sequence>MQTLNIGIVAHVDAGKTSLTERVLYETHVIDEIGRVDKGNTQTDSMELEKRRGITIKASVVSFFVQDLKINLIDTPGHADFIAEVERSFSVLDGAILLISAVEGIQAQTKILLAVLMRLGIPTIIFINKIDRSGAQSTTLLKRIQEKLTAHVIPLNRAENIGTKRACVVENSLQDQAFLETCIEQLTLNDEQLLAAYVREESITGEQVAEALLKQVREAKLYPIFFGSAMTGVGVSQLLEAVVRMFPANTEGEQAPLSGVVFKLEKEATGEKIAYVRLFSGSISVRTYVRVQRKKSDGSIETYTDKLKKLHLFYEGKTVQVQTVMAGEFCKVWGLKDAKIGDVLGEWSAKIRDIHFADPQLETRIEPRHSGQEHRLYQALLDIAEEDPLIRVLKDDFHKEIYVRLFGEVQKEVIEAILKEKHGLDVQFSETSIVCIEKPKCVGQALDMMGAPDNPFYATVGFRVEPGSSGSGITYRYTPGALPLAFYRAIEETTHATLKQGLYGWEVTDIIVTLSHTGYASPVTIAGDFKNLVPLVLMEALKQAGTEVYEPLNQFELSVPVYAISKAMFRLSALRASFEQPIPQNDDTFVLTGTLPVATTENFKRELNSFTEGEGVFVVKPGGFSKMENMFPTRKRMDYNPLNRKAYLLHILRVC</sequence>
<dbReference type="PRINTS" id="PR00315">
    <property type="entry name" value="ELONGATNFCT"/>
</dbReference>
<dbReference type="Gene3D" id="3.30.70.870">
    <property type="entry name" value="Elongation Factor G (Translational Gtpase), domain 3"/>
    <property type="match status" value="1"/>
</dbReference>
<dbReference type="InterPro" id="IPR027417">
    <property type="entry name" value="P-loop_NTPase"/>
</dbReference>
<dbReference type="SUPFAM" id="SSF50447">
    <property type="entry name" value="Translation proteins"/>
    <property type="match status" value="1"/>
</dbReference>
<reference evidence="5 6" key="1">
    <citation type="submission" date="2019-01" db="EMBL/GenBank/DDBJ databases">
        <title>Ktedonosporobacter rubrisoli SCAWS-G2.</title>
        <authorList>
            <person name="Huang Y."/>
            <person name="Yan B."/>
        </authorList>
    </citation>
    <scope>NUCLEOTIDE SEQUENCE [LARGE SCALE GENOMIC DNA]</scope>
    <source>
        <strain evidence="5 6">SCAWS-G2</strain>
    </source>
</reference>
<dbReference type="PROSITE" id="PS00301">
    <property type="entry name" value="G_TR_1"/>
    <property type="match status" value="1"/>
</dbReference>
<dbReference type="Gene3D" id="3.40.50.300">
    <property type="entry name" value="P-loop containing nucleotide triphosphate hydrolases"/>
    <property type="match status" value="1"/>
</dbReference>
<accession>A0A4P6JIB8</accession>
<dbReference type="Gene3D" id="2.40.30.10">
    <property type="entry name" value="Translation factors"/>
    <property type="match status" value="1"/>
</dbReference>
<dbReference type="Pfam" id="PF03764">
    <property type="entry name" value="EFG_IV"/>
    <property type="match status" value="1"/>
</dbReference>
<evidence type="ECO:0000313" key="6">
    <source>
        <dbReference type="Proteomes" id="UP000290365"/>
    </source>
</evidence>
<keyword evidence="3" id="KW-0342">GTP-binding</keyword>
<name>A0A4P6JIB8_KTERU</name>
<dbReference type="PANTHER" id="PTHR43261">
    <property type="entry name" value="TRANSLATION ELONGATION FACTOR G-RELATED"/>
    <property type="match status" value="1"/>
</dbReference>
<evidence type="ECO:0000256" key="2">
    <source>
        <dbReference type="ARBA" id="ARBA00022917"/>
    </source>
</evidence>
<dbReference type="Proteomes" id="UP000290365">
    <property type="component" value="Chromosome"/>
</dbReference>
<dbReference type="GO" id="GO:0003924">
    <property type="term" value="F:GTPase activity"/>
    <property type="evidence" value="ECO:0007669"/>
    <property type="project" value="InterPro"/>
</dbReference>
<dbReference type="PANTHER" id="PTHR43261:SF1">
    <property type="entry name" value="RIBOSOME-RELEASING FACTOR 2, MITOCHONDRIAL"/>
    <property type="match status" value="1"/>
</dbReference>
<dbReference type="Pfam" id="PF22042">
    <property type="entry name" value="EF-G_D2"/>
    <property type="match status" value="1"/>
</dbReference>
<dbReference type="SUPFAM" id="SSF54980">
    <property type="entry name" value="EF-G C-terminal domain-like"/>
    <property type="match status" value="2"/>
</dbReference>
<evidence type="ECO:0000256" key="3">
    <source>
        <dbReference type="ARBA" id="ARBA00023134"/>
    </source>
</evidence>
<dbReference type="RefSeq" id="WP_129885312.1">
    <property type="nucleotide sequence ID" value="NZ_CP035758.1"/>
</dbReference>
<dbReference type="InterPro" id="IPR035647">
    <property type="entry name" value="EFG_III/V"/>
</dbReference>
<dbReference type="SUPFAM" id="SSF52540">
    <property type="entry name" value="P-loop containing nucleoside triphosphate hydrolases"/>
    <property type="match status" value="1"/>
</dbReference>
<dbReference type="NCBIfam" id="TIGR00231">
    <property type="entry name" value="small_GTP"/>
    <property type="match status" value="1"/>
</dbReference>
<dbReference type="AlphaFoldDB" id="A0A4P6JIB8"/>
<dbReference type="InterPro" id="IPR005225">
    <property type="entry name" value="Small_GTP-bd"/>
</dbReference>
<dbReference type="OrthoDB" id="9801591at2"/>
<keyword evidence="1" id="KW-0547">Nucleotide-binding</keyword>
<dbReference type="FunFam" id="3.40.50.300:FF:002549">
    <property type="entry name" value="Tetracycline resistance protein, GTP-binding elongation family"/>
    <property type="match status" value="1"/>
</dbReference>
<dbReference type="Pfam" id="PF00679">
    <property type="entry name" value="EFG_C"/>
    <property type="match status" value="1"/>
</dbReference>
<dbReference type="InterPro" id="IPR000640">
    <property type="entry name" value="EFG_V-like"/>
</dbReference>
<dbReference type="GO" id="GO:0032790">
    <property type="term" value="P:ribosome disassembly"/>
    <property type="evidence" value="ECO:0007669"/>
    <property type="project" value="TreeGrafter"/>
</dbReference>
<evidence type="ECO:0000259" key="4">
    <source>
        <dbReference type="PROSITE" id="PS51722"/>
    </source>
</evidence>
<dbReference type="Gene3D" id="3.30.230.10">
    <property type="match status" value="1"/>
</dbReference>
<dbReference type="GO" id="GO:0006412">
    <property type="term" value="P:translation"/>
    <property type="evidence" value="ECO:0007669"/>
    <property type="project" value="UniProtKB-KW"/>
</dbReference>
<dbReference type="SUPFAM" id="SSF54211">
    <property type="entry name" value="Ribosomal protein S5 domain 2-like"/>
    <property type="match status" value="1"/>
</dbReference>
<keyword evidence="6" id="KW-1185">Reference proteome</keyword>
<dbReference type="InterPro" id="IPR009000">
    <property type="entry name" value="Transl_B-barrel_sf"/>
</dbReference>
<dbReference type="GO" id="GO:0005525">
    <property type="term" value="F:GTP binding"/>
    <property type="evidence" value="ECO:0007669"/>
    <property type="project" value="UniProtKB-KW"/>
</dbReference>
<dbReference type="PROSITE" id="PS51722">
    <property type="entry name" value="G_TR_2"/>
    <property type="match status" value="1"/>
</dbReference>
<gene>
    <name evidence="5" type="ORF">EPA93_01385</name>
</gene>
<dbReference type="InterPro" id="IPR053905">
    <property type="entry name" value="EF-G-like_DII"/>
</dbReference>
<protein>
    <submittedName>
        <fullName evidence="5">TetM/TetW/TetO/TetS family tetracycline resistance ribosomal protection protein</fullName>
    </submittedName>
</protein>
<dbReference type="InterPro" id="IPR000795">
    <property type="entry name" value="T_Tr_GTP-bd_dom"/>
</dbReference>
<dbReference type="EMBL" id="CP035758">
    <property type="protein sequence ID" value="QBD74713.1"/>
    <property type="molecule type" value="Genomic_DNA"/>
</dbReference>
<dbReference type="CDD" id="cd01684">
    <property type="entry name" value="Tet_like_IV"/>
    <property type="match status" value="1"/>
</dbReference>